<evidence type="ECO:0000313" key="1">
    <source>
        <dbReference type="EMBL" id="VTZ92760.1"/>
    </source>
</evidence>
<sequence length="206" mass="24089">MAQVTYSLEERFQHLKDKIQSPSFQHNQGLSNEVGYYIFDYPVTETLKMRTLLKRFLDSPMAAQLNIRCFNVFDIMIKEIKSFDYLVAETNETDGAAVNELEKVEERNGMDYLIEQVGNIMEITKEDNAIVKYIQNRLPKNESIIFITGLGEVYPLLRTHKILNAMTQVIDNYPVIFFYPGKYDSFSLQAFGEVKDQNYYRAFRID</sequence>
<name>A0A508YSK7_LIMMU</name>
<dbReference type="InterPro" id="IPR014858">
    <property type="entry name" value="BrxB"/>
</dbReference>
<evidence type="ECO:0008006" key="3">
    <source>
        <dbReference type="Google" id="ProtNLM"/>
    </source>
</evidence>
<dbReference type="RefSeq" id="WP_048345182.1">
    <property type="nucleotide sequence ID" value="NZ_CABFNH010000029.1"/>
</dbReference>
<dbReference type="AlphaFoldDB" id="A0A508YSK7"/>
<reference evidence="1 2" key="1">
    <citation type="submission" date="2019-06" db="EMBL/GenBank/DDBJ databases">
        <authorList>
            <person name="Rodrigo-Torres L."/>
            <person name="Arahal R. D."/>
            <person name="Lucena T."/>
        </authorList>
    </citation>
    <scope>NUCLEOTIDE SEQUENCE [LARGE SCALE GENOMIC DNA]</scope>
    <source>
        <strain evidence="1 2">INIA P508</strain>
    </source>
</reference>
<dbReference type="EMBL" id="CABFNH010000029">
    <property type="protein sequence ID" value="VTZ92760.1"/>
    <property type="molecule type" value="Genomic_DNA"/>
</dbReference>
<dbReference type="Proteomes" id="UP000365705">
    <property type="component" value="Unassembled WGS sequence"/>
</dbReference>
<evidence type="ECO:0000313" key="2">
    <source>
        <dbReference type="Proteomes" id="UP000365705"/>
    </source>
</evidence>
<proteinExistence type="predicted"/>
<gene>
    <name evidence="1" type="ORF">LMUP508_01774</name>
</gene>
<dbReference type="Pfam" id="PF08747">
    <property type="entry name" value="BrxB"/>
    <property type="match status" value="1"/>
</dbReference>
<organism evidence="1 2">
    <name type="scientific">Limosilactobacillus mucosae</name>
    <name type="common">Lactobacillus mucosae</name>
    <dbReference type="NCBI Taxonomy" id="97478"/>
    <lineage>
        <taxon>Bacteria</taxon>
        <taxon>Bacillati</taxon>
        <taxon>Bacillota</taxon>
        <taxon>Bacilli</taxon>
        <taxon>Lactobacillales</taxon>
        <taxon>Lactobacillaceae</taxon>
        <taxon>Limosilactobacillus</taxon>
    </lineage>
</organism>
<accession>A0A508YSK7</accession>
<protein>
    <recommendedName>
        <fullName evidence="3">DUF1788 domain-containing protein</fullName>
    </recommendedName>
</protein>